<comment type="subcellular location">
    <subcellularLocation>
        <location evidence="1">Membrane</location>
        <topology evidence="1">Multi-pass membrane protein</topology>
    </subcellularLocation>
</comment>
<evidence type="ECO:0000256" key="5">
    <source>
        <dbReference type="ARBA" id="ARBA00023136"/>
    </source>
</evidence>
<keyword evidence="4 7" id="KW-1133">Transmembrane helix</keyword>
<dbReference type="PANTHER" id="PTHR31632:SF2">
    <property type="entry name" value="PLASMA MEMBRANE IRON PERMEASE"/>
    <property type="match status" value="1"/>
</dbReference>
<accession>A0ABP9PS38</accession>
<evidence type="ECO:0000256" key="1">
    <source>
        <dbReference type="ARBA" id="ARBA00004141"/>
    </source>
</evidence>
<protein>
    <submittedName>
        <fullName evidence="8">FTR1 family protein</fullName>
    </submittedName>
</protein>
<dbReference type="NCBIfam" id="NF041756">
    <property type="entry name" value="EfeU"/>
    <property type="match status" value="1"/>
</dbReference>
<evidence type="ECO:0000313" key="9">
    <source>
        <dbReference type="Proteomes" id="UP001500221"/>
    </source>
</evidence>
<evidence type="ECO:0000256" key="3">
    <source>
        <dbReference type="ARBA" id="ARBA00022692"/>
    </source>
</evidence>
<evidence type="ECO:0000256" key="6">
    <source>
        <dbReference type="SAM" id="MobiDB-lite"/>
    </source>
</evidence>
<dbReference type="Proteomes" id="UP001500221">
    <property type="component" value="Unassembled WGS sequence"/>
</dbReference>
<feature type="compositionally biased region" description="Low complexity" evidence="6">
    <location>
        <begin position="279"/>
        <end position="290"/>
    </location>
</feature>
<dbReference type="RefSeq" id="WP_345459630.1">
    <property type="nucleotide sequence ID" value="NZ_BAABKG010000003.1"/>
</dbReference>
<feature type="transmembrane region" description="Helical" evidence="7">
    <location>
        <begin position="6"/>
        <end position="26"/>
    </location>
</feature>
<keyword evidence="3 7" id="KW-0812">Transmembrane</keyword>
<organism evidence="8 9">
    <name type="scientific">Nocardioides marinquilinus</name>
    <dbReference type="NCBI Taxonomy" id="1210400"/>
    <lineage>
        <taxon>Bacteria</taxon>
        <taxon>Bacillati</taxon>
        <taxon>Actinomycetota</taxon>
        <taxon>Actinomycetes</taxon>
        <taxon>Propionibacteriales</taxon>
        <taxon>Nocardioidaceae</taxon>
        <taxon>Nocardioides</taxon>
    </lineage>
</organism>
<name>A0ABP9PS38_9ACTN</name>
<feature type="transmembrane region" description="Helical" evidence="7">
    <location>
        <begin position="156"/>
        <end position="174"/>
    </location>
</feature>
<dbReference type="Pfam" id="PF03239">
    <property type="entry name" value="FTR1"/>
    <property type="match status" value="1"/>
</dbReference>
<proteinExistence type="inferred from homology"/>
<feature type="region of interest" description="Disordered" evidence="6">
    <location>
        <begin position="279"/>
        <end position="303"/>
    </location>
</feature>
<dbReference type="EMBL" id="BAABKG010000003">
    <property type="protein sequence ID" value="GAA5150725.1"/>
    <property type="molecule type" value="Genomic_DNA"/>
</dbReference>
<feature type="transmembrane region" description="Helical" evidence="7">
    <location>
        <begin position="70"/>
        <end position="92"/>
    </location>
</feature>
<gene>
    <name evidence="8" type="ORF">GCM10023340_28370</name>
</gene>
<sequence>MLSNFLIGLREGLEAALVVSILVAYLVKSDRRDQLKWIWLGVGLALLVSAGFTVGLGLQSRKLDFRSQELLGGVLSLVAVVFVTWMVFWMAGAARSIAGELRGRLDAAAESRLGVLLIGFLAVGREGMETGAILWAKTQTATGRDKPEGAVLSSTPLVGAVLGILAAVVIGYLIYRGALQINLSRFFTWTGAALIVVAAGVLSYGVHDLQEIDVLPGLGTTLFDISGTVDVNSWYGSLLAGMFNFTPAPTVLEAVVWLAYLVPVMTLFLLAVRRRSAAPRPTASTASTDPAPAPAEPQKEPTA</sequence>
<feature type="transmembrane region" description="Helical" evidence="7">
    <location>
        <begin position="186"/>
        <end position="206"/>
    </location>
</feature>
<comment type="similarity">
    <text evidence="2">Belongs to the oxidase-dependent Fe transporter (OFeT) (TC 9.A.10.1) family.</text>
</comment>
<comment type="caution">
    <text evidence="8">The sequence shown here is derived from an EMBL/GenBank/DDBJ whole genome shotgun (WGS) entry which is preliminary data.</text>
</comment>
<keyword evidence="9" id="KW-1185">Reference proteome</keyword>
<feature type="transmembrane region" description="Helical" evidence="7">
    <location>
        <begin position="254"/>
        <end position="272"/>
    </location>
</feature>
<dbReference type="PANTHER" id="PTHR31632">
    <property type="entry name" value="IRON TRANSPORTER FTH1"/>
    <property type="match status" value="1"/>
</dbReference>
<evidence type="ECO:0000256" key="4">
    <source>
        <dbReference type="ARBA" id="ARBA00022989"/>
    </source>
</evidence>
<reference evidence="9" key="1">
    <citation type="journal article" date="2019" name="Int. J. Syst. Evol. Microbiol.">
        <title>The Global Catalogue of Microorganisms (GCM) 10K type strain sequencing project: providing services to taxonomists for standard genome sequencing and annotation.</title>
        <authorList>
            <consortium name="The Broad Institute Genomics Platform"/>
            <consortium name="The Broad Institute Genome Sequencing Center for Infectious Disease"/>
            <person name="Wu L."/>
            <person name="Ma J."/>
        </authorList>
    </citation>
    <scope>NUCLEOTIDE SEQUENCE [LARGE SCALE GENOMIC DNA]</scope>
    <source>
        <strain evidence="9">JCM 18459</strain>
    </source>
</reference>
<evidence type="ECO:0000256" key="2">
    <source>
        <dbReference type="ARBA" id="ARBA00008333"/>
    </source>
</evidence>
<keyword evidence="5 7" id="KW-0472">Membrane</keyword>
<evidence type="ECO:0000256" key="7">
    <source>
        <dbReference type="SAM" id="Phobius"/>
    </source>
</evidence>
<feature type="transmembrane region" description="Helical" evidence="7">
    <location>
        <begin position="38"/>
        <end position="58"/>
    </location>
</feature>
<evidence type="ECO:0000313" key="8">
    <source>
        <dbReference type="EMBL" id="GAA5150725.1"/>
    </source>
</evidence>
<dbReference type="InterPro" id="IPR004923">
    <property type="entry name" value="FTR1/Fip1/EfeU"/>
</dbReference>